<evidence type="ECO:0000256" key="4">
    <source>
        <dbReference type="ARBA" id="ARBA00022989"/>
    </source>
</evidence>
<keyword evidence="9" id="KW-1185">Reference proteome</keyword>
<evidence type="ECO:0000256" key="7">
    <source>
        <dbReference type="SAM" id="Phobius"/>
    </source>
</evidence>
<comment type="similarity">
    <text evidence="2">Belongs to the major facilitator superfamily. Proton-dependent oligopeptide transporter (POT/PTR) (TC 2.A.17) family.</text>
</comment>
<evidence type="ECO:0000256" key="1">
    <source>
        <dbReference type="ARBA" id="ARBA00004141"/>
    </source>
</evidence>
<name>A0A9R1VVV9_LACSA</name>
<dbReference type="GO" id="GO:0022857">
    <property type="term" value="F:transmembrane transporter activity"/>
    <property type="evidence" value="ECO:0000318"/>
    <property type="project" value="GO_Central"/>
</dbReference>
<dbReference type="SUPFAM" id="SSF103473">
    <property type="entry name" value="MFS general substrate transporter"/>
    <property type="match status" value="1"/>
</dbReference>
<dbReference type="EMBL" id="NBSK02000004">
    <property type="protein sequence ID" value="KAJ0212283.1"/>
    <property type="molecule type" value="Genomic_DNA"/>
</dbReference>
<dbReference type="Proteomes" id="UP000235145">
    <property type="component" value="Unassembled WGS sequence"/>
</dbReference>
<dbReference type="InterPro" id="IPR036259">
    <property type="entry name" value="MFS_trans_sf"/>
</dbReference>
<reference evidence="8 9" key="1">
    <citation type="journal article" date="2017" name="Nat. Commun.">
        <title>Genome assembly with in vitro proximity ligation data and whole-genome triplication in lettuce.</title>
        <authorList>
            <person name="Reyes-Chin-Wo S."/>
            <person name="Wang Z."/>
            <person name="Yang X."/>
            <person name="Kozik A."/>
            <person name="Arikit S."/>
            <person name="Song C."/>
            <person name="Xia L."/>
            <person name="Froenicke L."/>
            <person name="Lavelle D.O."/>
            <person name="Truco M.J."/>
            <person name="Xia R."/>
            <person name="Zhu S."/>
            <person name="Xu C."/>
            <person name="Xu H."/>
            <person name="Xu X."/>
            <person name="Cox K."/>
            <person name="Korf I."/>
            <person name="Meyers B.C."/>
            <person name="Michelmore R.W."/>
        </authorList>
    </citation>
    <scope>NUCLEOTIDE SEQUENCE [LARGE SCALE GENOMIC DNA]</scope>
    <source>
        <strain evidence="9">cv. Salinas</strain>
        <tissue evidence="8">Seedlings</tissue>
    </source>
</reference>
<dbReference type="GO" id="GO:0005886">
    <property type="term" value="C:plasma membrane"/>
    <property type="evidence" value="ECO:0000318"/>
    <property type="project" value="GO_Central"/>
</dbReference>
<evidence type="ECO:0000313" key="9">
    <source>
        <dbReference type="Proteomes" id="UP000235145"/>
    </source>
</evidence>
<protein>
    <submittedName>
        <fullName evidence="8">Uncharacterized protein</fullName>
    </submittedName>
</protein>
<gene>
    <name evidence="8" type="ORF">LSAT_V11C400199190</name>
</gene>
<proteinExistence type="inferred from homology"/>
<dbReference type="OrthoDB" id="8904098at2759"/>
<comment type="similarity">
    <text evidence="6">Belongs to the major facilitator superfamily. Phosphate:H(+) symporter (TC 2.A.1.9) family.</text>
</comment>
<dbReference type="Gramene" id="rna-gnl|WGS:NBSK|LSAT_4X107160_mrna">
    <property type="protein sequence ID" value="cds-PLY73465.1"/>
    <property type="gene ID" value="gene-LSAT_4X107160"/>
</dbReference>
<evidence type="ECO:0000256" key="6">
    <source>
        <dbReference type="ARBA" id="ARBA00044504"/>
    </source>
</evidence>
<sequence length="592" mass="66346">MAAKEEDEQRVREDDEPQISYKGIKVMPFIIGNEAFEKLGTFGMMSNLLVYLTTVFNMPSITATTLLNVFDGSINFATLLGAFLCDSYFGRHLTLGFACIASFAGLFLVDLTAVFKQLHPPECGSKRGSHCVGPTPFQWLFLLTGFLFMVIGSGGIRPCNLAFGADQFNPNTEAGKRGITSFFNWYLFAVVFAQMVSLTVVVYIQSDLSWPIGLAIPVIFMFISCVLFFSANKMYVKVKPDGSPFTSMARVLVVAVKKRRLKLPEQPQLSLYSYTPPKSINLALPYSNKYRFLNKAAIVTPKDTFNPDGSTSDPWNLCNIQQVEELKCVIKAGPIWIGVITYFMVMIQQMQYVVFQALQSNRRLFNTNIQIPAASYNIFTMLTIVIFVPIYDRLIVPQLRRITGKEGGISLLQRTGLGISLTVIVSLVSALVEEKRRNLAFTEPTLGYQPHRGEISSMSALWLIPQLCFAGLAESFTAIGLQEFYYRQFPENMRSVAGAFFFSGLAVSSYLNGLLVTIIHRTTKGAATGNWLPEDLNKGRLDYFHFLMTCIGIMNLGYFLLFSSWYRYKETNCSRDGGAMVEMEKKLDKSLV</sequence>
<feature type="transmembrane region" description="Helical" evidence="7">
    <location>
        <begin position="139"/>
        <end position="163"/>
    </location>
</feature>
<keyword evidence="5 7" id="KW-0472">Membrane</keyword>
<feature type="transmembrane region" description="Helical" evidence="7">
    <location>
        <begin position="183"/>
        <end position="204"/>
    </location>
</feature>
<keyword evidence="3 7" id="KW-0812">Transmembrane</keyword>
<feature type="transmembrane region" description="Helical" evidence="7">
    <location>
        <begin position="543"/>
        <end position="562"/>
    </location>
</feature>
<evidence type="ECO:0000256" key="5">
    <source>
        <dbReference type="ARBA" id="ARBA00023136"/>
    </source>
</evidence>
<feature type="transmembrane region" description="Helical" evidence="7">
    <location>
        <begin position="374"/>
        <end position="391"/>
    </location>
</feature>
<feature type="transmembrane region" description="Helical" evidence="7">
    <location>
        <begin position="48"/>
        <end position="67"/>
    </location>
</feature>
<evidence type="ECO:0000256" key="3">
    <source>
        <dbReference type="ARBA" id="ARBA00022692"/>
    </source>
</evidence>
<accession>A0A9R1VVV9</accession>
<feature type="transmembrane region" description="Helical" evidence="7">
    <location>
        <begin position="498"/>
        <end position="523"/>
    </location>
</feature>
<dbReference type="CDD" id="cd17416">
    <property type="entry name" value="MFS_NPF1_2"/>
    <property type="match status" value="1"/>
</dbReference>
<dbReference type="PANTHER" id="PTHR11654">
    <property type="entry name" value="OLIGOPEPTIDE TRANSPORTER-RELATED"/>
    <property type="match status" value="1"/>
</dbReference>
<dbReference type="AlphaFoldDB" id="A0A9R1VVV9"/>
<dbReference type="Gene3D" id="1.20.1250.20">
    <property type="entry name" value="MFS general substrate transporter like domains"/>
    <property type="match status" value="1"/>
</dbReference>
<keyword evidence="4 7" id="KW-1133">Transmembrane helix</keyword>
<feature type="transmembrane region" description="Helical" evidence="7">
    <location>
        <begin position="97"/>
        <end position="119"/>
    </location>
</feature>
<comment type="caution">
    <text evidence="8">The sequence shown here is derived from an EMBL/GenBank/DDBJ whole genome shotgun (WGS) entry which is preliminary data.</text>
</comment>
<feature type="transmembrane region" description="Helical" evidence="7">
    <location>
        <begin position="335"/>
        <end position="354"/>
    </location>
</feature>
<evidence type="ECO:0000256" key="2">
    <source>
        <dbReference type="ARBA" id="ARBA00005982"/>
    </source>
</evidence>
<dbReference type="InterPro" id="IPR000109">
    <property type="entry name" value="POT_fam"/>
</dbReference>
<dbReference type="Pfam" id="PF00854">
    <property type="entry name" value="PTR2"/>
    <property type="match status" value="1"/>
</dbReference>
<evidence type="ECO:0000313" key="8">
    <source>
        <dbReference type="EMBL" id="KAJ0212283.1"/>
    </source>
</evidence>
<organism evidence="8 9">
    <name type="scientific">Lactuca sativa</name>
    <name type="common">Garden lettuce</name>
    <dbReference type="NCBI Taxonomy" id="4236"/>
    <lineage>
        <taxon>Eukaryota</taxon>
        <taxon>Viridiplantae</taxon>
        <taxon>Streptophyta</taxon>
        <taxon>Embryophyta</taxon>
        <taxon>Tracheophyta</taxon>
        <taxon>Spermatophyta</taxon>
        <taxon>Magnoliopsida</taxon>
        <taxon>eudicotyledons</taxon>
        <taxon>Gunneridae</taxon>
        <taxon>Pentapetalae</taxon>
        <taxon>asterids</taxon>
        <taxon>campanulids</taxon>
        <taxon>Asterales</taxon>
        <taxon>Asteraceae</taxon>
        <taxon>Cichorioideae</taxon>
        <taxon>Cichorieae</taxon>
        <taxon>Lactucinae</taxon>
        <taxon>Lactuca</taxon>
    </lineage>
</organism>
<dbReference type="GO" id="GO:0055085">
    <property type="term" value="P:transmembrane transport"/>
    <property type="evidence" value="ECO:0000318"/>
    <property type="project" value="GO_Central"/>
</dbReference>
<feature type="transmembrane region" description="Helical" evidence="7">
    <location>
        <begin position="210"/>
        <end position="229"/>
    </location>
</feature>
<comment type="subcellular location">
    <subcellularLocation>
        <location evidence="1">Membrane</location>
        <topology evidence="1">Multi-pass membrane protein</topology>
    </subcellularLocation>
</comment>